<keyword evidence="1" id="KW-0472">Membrane</keyword>
<protein>
    <recommendedName>
        <fullName evidence="4">DUF3096 domain-containing protein</fullName>
    </recommendedName>
</protein>
<dbReference type="HOGENOM" id="CLU_207916_2_0_6"/>
<reference evidence="2 3" key="1">
    <citation type="submission" date="2009-10" db="EMBL/GenBank/DDBJ databases">
        <title>Complete sequence of Halothiobacillus neapolitanus c2.</title>
        <authorList>
            <consortium name="US DOE Joint Genome Institute"/>
            <person name="Lucas S."/>
            <person name="Copeland A."/>
            <person name="Lapidus A."/>
            <person name="Glavina del Rio T."/>
            <person name="Tice H."/>
            <person name="Bruce D."/>
            <person name="Goodwin L."/>
            <person name="Pitluck S."/>
            <person name="Davenport K."/>
            <person name="Brettin T."/>
            <person name="Detter J.C."/>
            <person name="Han C."/>
            <person name="Tapia R."/>
            <person name="Larimer F."/>
            <person name="Land M."/>
            <person name="Hauser L."/>
            <person name="Kyrpides N."/>
            <person name="Mikhailova N."/>
            <person name="Kerfeld C."/>
            <person name="Cannon G."/>
            <person name="Heinhort S."/>
        </authorList>
    </citation>
    <scope>NUCLEOTIDE SEQUENCE [LARGE SCALE GENOMIC DNA]</scope>
    <source>
        <strain evidence="3">ATCC 23641 / c2</strain>
    </source>
</reference>
<keyword evidence="1" id="KW-1133">Transmembrane helix</keyword>
<gene>
    <name evidence="2" type="ordered locus">Hneap_0611</name>
</gene>
<accession>D0KYE1</accession>
<name>D0KYE1_HALNC</name>
<evidence type="ECO:0000313" key="3">
    <source>
        <dbReference type="Proteomes" id="UP000009102"/>
    </source>
</evidence>
<dbReference type="KEGG" id="hna:Hneap_0611"/>
<evidence type="ECO:0008006" key="4">
    <source>
        <dbReference type="Google" id="ProtNLM"/>
    </source>
</evidence>
<dbReference type="AlphaFoldDB" id="D0KYE1"/>
<evidence type="ECO:0000256" key="1">
    <source>
        <dbReference type="SAM" id="Phobius"/>
    </source>
</evidence>
<dbReference type="Pfam" id="PF11295">
    <property type="entry name" value="DUF3096"/>
    <property type="match status" value="1"/>
</dbReference>
<proteinExistence type="predicted"/>
<dbReference type="eggNOG" id="ENOG50329I7">
    <property type="taxonomic scope" value="Bacteria"/>
</dbReference>
<organism evidence="2 3">
    <name type="scientific">Halothiobacillus neapolitanus (strain ATCC 23641 / DSM 15147 / CIP 104769 / NCIMB 8539 / c2)</name>
    <name type="common">Thiobacillus neapolitanus</name>
    <dbReference type="NCBI Taxonomy" id="555778"/>
    <lineage>
        <taxon>Bacteria</taxon>
        <taxon>Pseudomonadati</taxon>
        <taxon>Pseudomonadota</taxon>
        <taxon>Gammaproteobacteria</taxon>
        <taxon>Chromatiales</taxon>
        <taxon>Halothiobacillaceae</taxon>
        <taxon>Halothiobacillus</taxon>
    </lineage>
</organism>
<dbReference type="InterPro" id="IPR021446">
    <property type="entry name" value="DUF3096"/>
</dbReference>
<feature type="transmembrane region" description="Helical" evidence="1">
    <location>
        <begin position="28"/>
        <end position="46"/>
    </location>
</feature>
<dbReference type="RefSeq" id="WP_012823500.1">
    <property type="nucleotide sequence ID" value="NC_013422.1"/>
</dbReference>
<evidence type="ECO:0000313" key="2">
    <source>
        <dbReference type="EMBL" id="ACX95464.1"/>
    </source>
</evidence>
<feature type="transmembrane region" description="Helical" evidence="1">
    <location>
        <begin position="5"/>
        <end position="22"/>
    </location>
</feature>
<keyword evidence="1" id="KW-0812">Transmembrane</keyword>
<sequence>MNIHITLAPLISLAAGIAILIFPKLLNYIVAIYLIVLGVLGLLGHGF</sequence>
<dbReference type="Proteomes" id="UP000009102">
    <property type="component" value="Chromosome"/>
</dbReference>
<dbReference type="EMBL" id="CP001801">
    <property type="protein sequence ID" value="ACX95464.1"/>
    <property type="molecule type" value="Genomic_DNA"/>
</dbReference>
<keyword evidence="3" id="KW-1185">Reference proteome</keyword>